<evidence type="ECO:0000256" key="8">
    <source>
        <dbReference type="ARBA" id="ARBA00023136"/>
    </source>
</evidence>
<evidence type="ECO:0000256" key="11">
    <source>
        <dbReference type="RuleBase" id="RU004181"/>
    </source>
</evidence>
<evidence type="ECO:0000256" key="10">
    <source>
        <dbReference type="RuleBase" id="RU000594"/>
    </source>
</evidence>
<keyword evidence="4 9" id="KW-0812">Transmembrane</keyword>
<dbReference type="PROSITE" id="PS00855">
    <property type="entry name" value="SPASE_II"/>
    <property type="match status" value="1"/>
</dbReference>
<comment type="subcellular location">
    <subcellularLocation>
        <location evidence="9">Cell membrane</location>
        <topology evidence="9">Multi-pass membrane protein</topology>
    </subcellularLocation>
</comment>
<dbReference type="HAMAP" id="MF_00161">
    <property type="entry name" value="LspA"/>
    <property type="match status" value="1"/>
</dbReference>
<evidence type="ECO:0000313" key="12">
    <source>
        <dbReference type="EMBL" id="GAA3717207.1"/>
    </source>
</evidence>
<dbReference type="RefSeq" id="WP_344814372.1">
    <property type="nucleotide sequence ID" value="NZ_BAAAYX010000023.1"/>
</dbReference>
<dbReference type="EC" id="3.4.23.36" evidence="9"/>
<evidence type="ECO:0000256" key="9">
    <source>
        <dbReference type="HAMAP-Rule" id="MF_00161"/>
    </source>
</evidence>
<evidence type="ECO:0000256" key="7">
    <source>
        <dbReference type="ARBA" id="ARBA00022989"/>
    </source>
</evidence>
<evidence type="ECO:0000256" key="4">
    <source>
        <dbReference type="ARBA" id="ARBA00022692"/>
    </source>
</evidence>
<keyword evidence="8 9" id="KW-0472">Membrane</keyword>
<comment type="pathway">
    <text evidence="9">Protein modification; lipoprotein biosynthesis (signal peptide cleavage).</text>
</comment>
<evidence type="ECO:0000256" key="6">
    <source>
        <dbReference type="ARBA" id="ARBA00022801"/>
    </source>
</evidence>
<evidence type="ECO:0000256" key="3">
    <source>
        <dbReference type="ARBA" id="ARBA00022670"/>
    </source>
</evidence>
<comment type="caution">
    <text evidence="9">Lacks conserved residue(s) required for the propagation of feature annotation.</text>
</comment>
<feature type="active site" evidence="9">
    <location>
        <position position="128"/>
    </location>
</feature>
<protein>
    <recommendedName>
        <fullName evidence="9">Lipoprotein signal peptidase</fullName>
        <ecNumber evidence="9">3.4.23.36</ecNumber>
    </recommendedName>
    <alternativeName>
        <fullName evidence="9">Prolipoprotein signal peptidase</fullName>
    </alternativeName>
    <alternativeName>
        <fullName evidence="9">Signal peptidase II</fullName>
        <shortName evidence="9">SPase II</shortName>
    </alternativeName>
</protein>
<reference evidence="13" key="1">
    <citation type="journal article" date="2019" name="Int. J. Syst. Evol. Microbiol.">
        <title>The Global Catalogue of Microorganisms (GCM) 10K type strain sequencing project: providing services to taxonomists for standard genome sequencing and annotation.</title>
        <authorList>
            <consortium name="The Broad Institute Genomics Platform"/>
            <consortium name="The Broad Institute Genome Sequencing Center for Infectious Disease"/>
            <person name="Wu L."/>
            <person name="Ma J."/>
        </authorList>
    </citation>
    <scope>NUCLEOTIDE SEQUENCE [LARGE SCALE GENOMIC DNA]</scope>
    <source>
        <strain evidence="13">JCM 16548</strain>
    </source>
</reference>
<comment type="similarity">
    <text evidence="1 9 11">Belongs to the peptidase A8 family.</text>
</comment>
<proteinExistence type="inferred from homology"/>
<comment type="catalytic activity">
    <reaction evidence="9 10">
        <text>Release of signal peptides from bacterial membrane prolipoproteins. Hydrolyzes -Xaa-Yaa-Zaa-|-(S,diacylglyceryl)Cys-, in which Xaa is hydrophobic (preferably Leu), and Yaa (Ala or Ser) and Zaa (Gly or Ala) have small, neutral side chains.</text>
        <dbReference type="EC" id="3.4.23.36"/>
    </reaction>
</comment>
<dbReference type="EMBL" id="BAAAYX010000023">
    <property type="protein sequence ID" value="GAA3717207.1"/>
    <property type="molecule type" value="Genomic_DNA"/>
</dbReference>
<organism evidence="12 13">
    <name type="scientific">Microlunatus aurantiacus</name>
    <dbReference type="NCBI Taxonomy" id="446786"/>
    <lineage>
        <taxon>Bacteria</taxon>
        <taxon>Bacillati</taxon>
        <taxon>Actinomycetota</taxon>
        <taxon>Actinomycetes</taxon>
        <taxon>Propionibacteriales</taxon>
        <taxon>Propionibacteriaceae</taxon>
        <taxon>Microlunatus</taxon>
    </lineage>
</organism>
<keyword evidence="5 9" id="KW-0064">Aspartyl protease</keyword>
<feature type="active site" evidence="9">
    <location>
        <position position="142"/>
    </location>
</feature>
<feature type="transmembrane region" description="Helical" evidence="9">
    <location>
        <begin position="134"/>
        <end position="154"/>
    </location>
</feature>
<keyword evidence="13" id="KW-1185">Reference proteome</keyword>
<sequence length="169" mass="17305">MTTRPDVAARSPTGLRIRLFGTAVVIAAADLAVKAAAARNLPGRGTVDLPGPVDLRLLFNPGAAFGLGAALPAAAIVIITGLVVAGVAIFAWRMAPTLGRVARVGLALVLGGAVGNVTDRALDGVVTDYLHTGWWPTFNLADVAIVTGAGLMLLHSFRRPPSTQEDAPP</sequence>
<dbReference type="PRINTS" id="PR00781">
    <property type="entry name" value="LIPOSIGPTASE"/>
</dbReference>
<evidence type="ECO:0000256" key="1">
    <source>
        <dbReference type="ARBA" id="ARBA00006139"/>
    </source>
</evidence>
<keyword evidence="7 9" id="KW-1133">Transmembrane helix</keyword>
<evidence type="ECO:0000256" key="5">
    <source>
        <dbReference type="ARBA" id="ARBA00022750"/>
    </source>
</evidence>
<keyword evidence="3 9" id="KW-0645">Protease</keyword>
<keyword evidence="6 9" id="KW-0378">Hydrolase</keyword>
<feature type="transmembrane region" description="Helical" evidence="9">
    <location>
        <begin position="62"/>
        <end position="92"/>
    </location>
</feature>
<comment type="caution">
    <text evidence="12">The sequence shown here is derived from an EMBL/GenBank/DDBJ whole genome shotgun (WGS) entry which is preliminary data.</text>
</comment>
<keyword evidence="2 9" id="KW-1003">Cell membrane</keyword>
<accession>A0ABP7EC40</accession>
<gene>
    <name evidence="9" type="primary">lspA</name>
    <name evidence="12" type="ORF">GCM10022204_41400</name>
</gene>
<evidence type="ECO:0000256" key="2">
    <source>
        <dbReference type="ARBA" id="ARBA00022475"/>
    </source>
</evidence>
<name>A0ABP7EC40_9ACTN</name>
<dbReference type="NCBIfam" id="TIGR00077">
    <property type="entry name" value="lspA"/>
    <property type="match status" value="1"/>
</dbReference>
<comment type="function">
    <text evidence="9 10">This protein specifically catalyzes the removal of signal peptides from prolipoproteins.</text>
</comment>
<feature type="transmembrane region" description="Helical" evidence="9">
    <location>
        <begin position="104"/>
        <end position="122"/>
    </location>
</feature>
<dbReference type="PANTHER" id="PTHR33695">
    <property type="entry name" value="LIPOPROTEIN SIGNAL PEPTIDASE"/>
    <property type="match status" value="1"/>
</dbReference>
<evidence type="ECO:0000313" key="13">
    <source>
        <dbReference type="Proteomes" id="UP001500051"/>
    </source>
</evidence>
<dbReference type="InterPro" id="IPR001872">
    <property type="entry name" value="Peptidase_A8"/>
</dbReference>
<dbReference type="Proteomes" id="UP001500051">
    <property type="component" value="Unassembled WGS sequence"/>
</dbReference>
<dbReference type="Pfam" id="PF01252">
    <property type="entry name" value="Peptidase_A8"/>
    <property type="match status" value="1"/>
</dbReference>
<dbReference type="PANTHER" id="PTHR33695:SF1">
    <property type="entry name" value="LIPOPROTEIN SIGNAL PEPTIDASE"/>
    <property type="match status" value="1"/>
</dbReference>